<evidence type="ECO:0000256" key="1">
    <source>
        <dbReference type="ARBA" id="ARBA00022676"/>
    </source>
</evidence>
<evidence type="ECO:0000259" key="3">
    <source>
        <dbReference type="Pfam" id="PF00591"/>
    </source>
</evidence>
<dbReference type="InterPro" id="IPR035902">
    <property type="entry name" value="Nuc_phospho_transferase"/>
</dbReference>
<accession>X1MVU6</accession>
<dbReference type="Pfam" id="PF00591">
    <property type="entry name" value="Glycos_transf_3"/>
    <property type="match status" value="1"/>
</dbReference>
<dbReference type="GO" id="GO:0004048">
    <property type="term" value="F:anthranilate phosphoribosyltransferase activity"/>
    <property type="evidence" value="ECO:0007669"/>
    <property type="project" value="InterPro"/>
</dbReference>
<name>X1MVU6_9ZZZZ</name>
<evidence type="ECO:0000313" key="4">
    <source>
        <dbReference type="EMBL" id="GAI22151.1"/>
    </source>
</evidence>
<reference evidence="4" key="1">
    <citation type="journal article" date="2014" name="Front. Microbiol.">
        <title>High frequency of phylogenetically diverse reductive dehalogenase-homologous genes in deep subseafloor sedimentary metagenomes.</title>
        <authorList>
            <person name="Kawai M."/>
            <person name="Futagami T."/>
            <person name="Toyoda A."/>
            <person name="Takaki Y."/>
            <person name="Nishi S."/>
            <person name="Hori S."/>
            <person name="Arai W."/>
            <person name="Tsubouchi T."/>
            <person name="Morono Y."/>
            <person name="Uchiyama I."/>
            <person name="Ito T."/>
            <person name="Fujiyama A."/>
            <person name="Inagaki F."/>
            <person name="Takami H."/>
        </authorList>
    </citation>
    <scope>NUCLEOTIDE SEQUENCE</scope>
    <source>
        <strain evidence="4">Expedition CK06-06</strain>
    </source>
</reference>
<keyword evidence="1" id="KW-0328">Glycosyltransferase</keyword>
<dbReference type="InterPro" id="IPR000312">
    <property type="entry name" value="Glycosyl_Trfase_fam3"/>
</dbReference>
<evidence type="ECO:0000256" key="2">
    <source>
        <dbReference type="ARBA" id="ARBA00022679"/>
    </source>
</evidence>
<organism evidence="4">
    <name type="scientific">marine sediment metagenome</name>
    <dbReference type="NCBI Taxonomy" id="412755"/>
    <lineage>
        <taxon>unclassified sequences</taxon>
        <taxon>metagenomes</taxon>
        <taxon>ecological metagenomes</taxon>
    </lineage>
</organism>
<comment type="caution">
    <text evidence="4">The sequence shown here is derived from an EMBL/GenBank/DDBJ whole genome shotgun (WGS) entry which is preliminary data.</text>
</comment>
<feature type="non-terminal residue" evidence="4">
    <location>
        <position position="1"/>
    </location>
</feature>
<sequence length="149" mass="16191">VLGVFDNNLIYVMINTLKNLGMERAFVVNSEEGLDELSVSGKNSVAELRDGRISKYILDPEKLGFKKSNISDLVGGDAKENARILTSILTGEEKGARRDSAVINAAAAIVSGKKSDSLSEAVDLAKHSIESGKAYEKLNRFIEFTNKKN</sequence>
<dbReference type="EMBL" id="BARV01016022">
    <property type="protein sequence ID" value="GAI22151.1"/>
    <property type="molecule type" value="Genomic_DNA"/>
</dbReference>
<dbReference type="AlphaFoldDB" id="X1MVU6"/>
<dbReference type="GO" id="GO:0000162">
    <property type="term" value="P:L-tryptophan biosynthetic process"/>
    <property type="evidence" value="ECO:0007669"/>
    <property type="project" value="InterPro"/>
</dbReference>
<dbReference type="InterPro" id="IPR005940">
    <property type="entry name" value="Anthranilate_Pribosyl_Tfrase"/>
</dbReference>
<dbReference type="GO" id="GO:0005829">
    <property type="term" value="C:cytosol"/>
    <property type="evidence" value="ECO:0007669"/>
    <property type="project" value="TreeGrafter"/>
</dbReference>
<proteinExistence type="predicted"/>
<dbReference type="PANTHER" id="PTHR43285:SF2">
    <property type="entry name" value="ANTHRANILATE PHOSPHORIBOSYLTRANSFERASE"/>
    <property type="match status" value="1"/>
</dbReference>
<protein>
    <recommendedName>
        <fullName evidence="3">Glycosyl transferase family 3 domain-containing protein</fullName>
    </recommendedName>
</protein>
<dbReference type="SUPFAM" id="SSF52418">
    <property type="entry name" value="Nucleoside phosphorylase/phosphoribosyltransferase catalytic domain"/>
    <property type="match status" value="1"/>
</dbReference>
<keyword evidence="2" id="KW-0808">Transferase</keyword>
<feature type="domain" description="Glycosyl transferase family 3" evidence="3">
    <location>
        <begin position="1"/>
        <end position="135"/>
    </location>
</feature>
<dbReference type="Gene3D" id="3.40.1030.10">
    <property type="entry name" value="Nucleoside phosphorylase/phosphoribosyltransferase catalytic domain"/>
    <property type="match status" value="1"/>
</dbReference>
<dbReference type="PANTHER" id="PTHR43285">
    <property type="entry name" value="ANTHRANILATE PHOSPHORIBOSYLTRANSFERASE"/>
    <property type="match status" value="1"/>
</dbReference>
<gene>
    <name evidence="4" type="ORF">S06H3_27589</name>
</gene>